<dbReference type="RefSeq" id="WP_089855572.1">
    <property type="nucleotide sequence ID" value="NZ_FNDW01000002.1"/>
</dbReference>
<dbReference type="PANTHER" id="PTHR43280">
    <property type="entry name" value="ARAC-FAMILY TRANSCRIPTIONAL REGULATOR"/>
    <property type="match status" value="1"/>
</dbReference>
<reference evidence="6" key="1">
    <citation type="submission" date="2016-10" db="EMBL/GenBank/DDBJ databases">
        <authorList>
            <person name="Varghese N."/>
            <person name="Submissions S."/>
        </authorList>
    </citation>
    <scope>NUCLEOTIDE SEQUENCE [LARGE SCALE GENOMIC DNA]</scope>
    <source>
        <strain evidence="6">DSM 17071</strain>
    </source>
</reference>
<dbReference type="InterPro" id="IPR018060">
    <property type="entry name" value="HTH_AraC"/>
</dbReference>
<dbReference type="InterPro" id="IPR009057">
    <property type="entry name" value="Homeodomain-like_sf"/>
</dbReference>
<dbReference type="InterPro" id="IPR020449">
    <property type="entry name" value="Tscrpt_reg_AraC-type_HTH"/>
</dbReference>
<evidence type="ECO:0000256" key="3">
    <source>
        <dbReference type="ARBA" id="ARBA00023163"/>
    </source>
</evidence>
<gene>
    <name evidence="5" type="ORF">SAMN05421846_102341</name>
</gene>
<evidence type="ECO:0000313" key="6">
    <source>
        <dbReference type="Proteomes" id="UP000198869"/>
    </source>
</evidence>
<sequence>MAKTEILFHKDELKSTGIEIISLEGLEFKDKVPHRDDHFMLIIQIKGNFVLEIDFREVILSGSSLCYIAPGQVHQYREQENNEGWIVFLETALVAKAYLEVLNTSLNSHQFSEISPDDLIFNFIPVFKSMLTMQAETFSDSIITSLTDSLLGIFVQNLMQSRKAKNLIGGQKYKTVIEFKHLVQQHYKKLKQVKEYSEILNITPLYLNEIVKEITGFSASHWIHEEIILEAQRLLYYTDLDIKQIAYQLGYDDHAYFSRFFKKNTGNTASQFRIKKTLIVQ</sequence>
<keyword evidence="6" id="KW-1185">Reference proteome</keyword>
<protein>
    <submittedName>
        <fullName evidence="5">AraC-type DNA-binding protein</fullName>
    </submittedName>
</protein>
<dbReference type="GO" id="GO:0003700">
    <property type="term" value="F:DNA-binding transcription factor activity"/>
    <property type="evidence" value="ECO:0007669"/>
    <property type="project" value="InterPro"/>
</dbReference>
<feature type="domain" description="HTH araC/xylS-type" evidence="4">
    <location>
        <begin position="177"/>
        <end position="275"/>
    </location>
</feature>
<keyword evidence="2 5" id="KW-0238">DNA-binding</keyword>
<dbReference type="OrthoDB" id="1096411at2"/>
<evidence type="ECO:0000256" key="1">
    <source>
        <dbReference type="ARBA" id="ARBA00023015"/>
    </source>
</evidence>
<keyword evidence="3" id="KW-0804">Transcription</keyword>
<dbReference type="InterPro" id="IPR037923">
    <property type="entry name" value="HTH-like"/>
</dbReference>
<dbReference type="STRING" id="311334.SAMN05421846_102341"/>
<dbReference type="PANTHER" id="PTHR43280:SF32">
    <property type="entry name" value="TRANSCRIPTIONAL REGULATORY PROTEIN"/>
    <property type="match status" value="1"/>
</dbReference>
<keyword evidence="1" id="KW-0805">Transcription regulation</keyword>
<dbReference type="SUPFAM" id="SSF51215">
    <property type="entry name" value="Regulatory protein AraC"/>
    <property type="match status" value="1"/>
</dbReference>
<organism evidence="5 6">
    <name type="scientific">Chryseobacterium taeanense</name>
    <dbReference type="NCBI Taxonomy" id="311334"/>
    <lineage>
        <taxon>Bacteria</taxon>
        <taxon>Pseudomonadati</taxon>
        <taxon>Bacteroidota</taxon>
        <taxon>Flavobacteriia</taxon>
        <taxon>Flavobacteriales</taxon>
        <taxon>Weeksellaceae</taxon>
        <taxon>Chryseobacterium group</taxon>
        <taxon>Chryseobacterium</taxon>
    </lineage>
</organism>
<dbReference type="Pfam" id="PF12833">
    <property type="entry name" value="HTH_18"/>
    <property type="match status" value="1"/>
</dbReference>
<dbReference type="Pfam" id="PF02311">
    <property type="entry name" value="AraC_binding"/>
    <property type="match status" value="1"/>
</dbReference>
<dbReference type="PROSITE" id="PS01124">
    <property type="entry name" value="HTH_ARAC_FAMILY_2"/>
    <property type="match status" value="1"/>
</dbReference>
<dbReference type="GO" id="GO:0043565">
    <property type="term" value="F:sequence-specific DNA binding"/>
    <property type="evidence" value="ECO:0007669"/>
    <property type="project" value="InterPro"/>
</dbReference>
<dbReference type="EMBL" id="FNDW01000002">
    <property type="protein sequence ID" value="SDH87185.1"/>
    <property type="molecule type" value="Genomic_DNA"/>
</dbReference>
<dbReference type="SMART" id="SM00342">
    <property type="entry name" value="HTH_ARAC"/>
    <property type="match status" value="1"/>
</dbReference>
<dbReference type="Proteomes" id="UP000198869">
    <property type="component" value="Unassembled WGS sequence"/>
</dbReference>
<dbReference type="AlphaFoldDB" id="A0A1G8FYL8"/>
<dbReference type="InterPro" id="IPR003313">
    <property type="entry name" value="AraC-bd"/>
</dbReference>
<proteinExistence type="predicted"/>
<evidence type="ECO:0000256" key="2">
    <source>
        <dbReference type="ARBA" id="ARBA00023125"/>
    </source>
</evidence>
<dbReference type="SUPFAM" id="SSF46689">
    <property type="entry name" value="Homeodomain-like"/>
    <property type="match status" value="1"/>
</dbReference>
<evidence type="ECO:0000259" key="4">
    <source>
        <dbReference type="PROSITE" id="PS01124"/>
    </source>
</evidence>
<dbReference type="Gene3D" id="1.10.10.60">
    <property type="entry name" value="Homeodomain-like"/>
    <property type="match status" value="1"/>
</dbReference>
<accession>A0A1G8FYL8</accession>
<evidence type="ECO:0000313" key="5">
    <source>
        <dbReference type="EMBL" id="SDH87185.1"/>
    </source>
</evidence>
<dbReference type="PRINTS" id="PR00032">
    <property type="entry name" value="HTHARAC"/>
</dbReference>
<name>A0A1G8FYL8_9FLAO</name>